<evidence type="ECO:0000256" key="1">
    <source>
        <dbReference type="ARBA" id="ARBA00023002"/>
    </source>
</evidence>
<evidence type="ECO:0000313" key="3">
    <source>
        <dbReference type="Proteomes" id="UP000076858"/>
    </source>
</evidence>
<organism evidence="2 3">
    <name type="scientific">Daphnia magna</name>
    <dbReference type="NCBI Taxonomy" id="35525"/>
    <lineage>
        <taxon>Eukaryota</taxon>
        <taxon>Metazoa</taxon>
        <taxon>Ecdysozoa</taxon>
        <taxon>Arthropoda</taxon>
        <taxon>Crustacea</taxon>
        <taxon>Branchiopoda</taxon>
        <taxon>Diplostraca</taxon>
        <taxon>Cladocera</taxon>
        <taxon>Anomopoda</taxon>
        <taxon>Daphniidae</taxon>
        <taxon>Daphnia</taxon>
    </lineage>
</organism>
<gene>
    <name evidence="2" type="ORF">APZ42_013409</name>
</gene>
<dbReference type="PANTHER" id="PTHR43157:SF31">
    <property type="entry name" value="PHOSPHATIDYLINOSITOL-GLYCAN BIOSYNTHESIS CLASS F PROTEIN"/>
    <property type="match status" value="1"/>
</dbReference>
<protein>
    <submittedName>
        <fullName evidence="2">Dehydrogenase/reductase SDR family member on chromosome X</fullName>
    </submittedName>
</protein>
<dbReference type="SUPFAM" id="SSF51735">
    <property type="entry name" value="NAD(P)-binding Rossmann-fold domains"/>
    <property type="match status" value="1"/>
</dbReference>
<dbReference type="EMBL" id="LRGB01000248">
    <property type="protein sequence ID" value="KZS20090.1"/>
    <property type="molecule type" value="Genomic_DNA"/>
</dbReference>
<comment type="caution">
    <text evidence="2">The sequence shown here is derived from an EMBL/GenBank/DDBJ whole genome shotgun (WGS) entry which is preliminary data.</text>
</comment>
<dbReference type="GO" id="GO:0016491">
    <property type="term" value="F:oxidoreductase activity"/>
    <property type="evidence" value="ECO:0007669"/>
    <property type="project" value="UniProtKB-KW"/>
</dbReference>
<dbReference type="Gene3D" id="3.40.50.720">
    <property type="entry name" value="NAD(P)-binding Rossmann-like Domain"/>
    <property type="match status" value="1"/>
</dbReference>
<sequence length="333" mass="37690">MMDTLRSICFQLFFTVKMSFLSIKHFLEEACRTVKPFNDPVNRQGEYAVITGGNRGIGFYTLHGLLTSGMKVIAGCRDGRSKQQLFDKLEEAGLPTDSVEWINLDLSSLDSVRDFAKIVLDKNVPISLLINNAAIMFTPYALTKDGFEQQFAVNYLAHFLLTHLLLPRLIEAGEKNQKSSRIVNVSSDSSFLGYLRLDDLQAKSFYNKFCAYAQSKLAQVLFTEMLDTQLIQNNHPVKIYALHPGVIRSNWYNDAWHLRIPILLVGFLFKTEREGAQRVLYTALSPELENSSGVFLTDCKITRPPTALVCPSERVKLWNATCQLLNIKQFGNC</sequence>
<evidence type="ECO:0000313" key="2">
    <source>
        <dbReference type="EMBL" id="KZS20090.1"/>
    </source>
</evidence>
<dbReference type="OrthoDB" id="191139at2759"/>
<dbReference type="PRINTS" id="PR00081">
    <property type="entry name" value="GDHRDH"/>
</dbReference>
<dbReference type="Proteomes" id="UP000076858">
    <property type="component" value="Unassembled WGS sequence"/>
</dbReference>
<dbReference type="InterPro" id="IPR036291">
    <property type="entry name" value="NAD(P)-bd_dom_sf"/>
</dbReference>
<proteinExistence type="predicted"/>
<dbReference type="Pfam" id="PF00106">
    <property type="entry name" value="adh_short"/>
    <property type="match status" value="1"/>
</dbReference>
<dbReference type="AlphaFoldDB" id="A0A0P5Y4P5"/>
<accession>A0A0P5Y4P5</accession>
<keyword evidence="3" id="KW-1185">Reference proteome</keyword>
<name>A0A0P5Y4P5_9CRUS</name>
<dbReference type="PANTHER" id="PTHR43157">
    <property type="entry name" value="PHOSPHATIDYLINOSITOL-GLYCAN BIOSYNTHESIS CLASS F PROTEIN-RELATED"/>
    <property type="match status" value="1"/>
</dbReference>
<dbReference type="InterPro" id="IPR002347">
    <property type="entry name" value="SDR_fam"/>
</dbReference>
<reference evidence="2 3" key="1">
    <citation type="submission" date="2016-03" db="EMBL/GenBank/DDBJ databases">
        <title>EvidentialGene: Evidence-directed Construction of Genes on Genomes.</title>
        <authorList>
            <person name="Gilbert D.G."/>
            <person name="Choi J.-H."/>
            <person name="Mockaitis K."/>
            <person name="Colbourne J."/>
            <person name="Pfrender M."/>
        </authorList>
    </citation>
    <scope>NUCLEOTIDE SEQUENCE [LARGE SCALE GENOMIC DNA]</scope>
    <source>
        <strain evidence="2 3">Xinb3</strain>
        <tissue evidence="2">Complete organism</tissue>
    </source>
</reference>
<keyword evidence="1" id="KW-0560">Oxidoreductase</keyword>
<dbReference type="STRING" id="35525.A0A0P5Y4P5"/>